<organism evidence="1 2">
    <name type="scientific">Tolypothrix tenuis PCC 7101</name>
    <dbReference type="NCBI Taxonomy" id="231146"/>
    <lineage>
        <taxon>Bacteria</taxon>
        <taxon>Bacillati</taxon>
        <taxon>Cyanobacteriota</taxon>
        <taxon>Cyanophyceae</taxon>
        <taxon>Nostocales</taxon>
        <taxon>Tolypothrichaceae</taxon>
        <taxon>Tolypothrix</taxon>
    </lineage>
</organism>
<dbReference type="Proteomes" id="UP000218785">
    <property type="component" value="Chromosome"/>
</dbReference>
<protein>
    <submittedName>
        <fullName evidence="1">Uncharacterized protein</fullName>
    </submittedName>
</protein>
<evidence type="ECO:0000313" key="2">
    <source>
        <dbReference type="Proteomes" id="UP000218785"/>
    </source>
</evidence>
<accession>A0A1Z4NAL3</accession>
<dbReference type="AlphaFoldDB" id="A0A1Z4NAL3"/>
<name>A0A1Z4NAL3_9CYAN</name>
<sequence>MSQEAEEQGAGGKGEDLERGLIPMFRSAPRLQNRGLLPLLPAPCPSASLVNRKSKSFESCWMRDKHGKTFVLIDGYTLAIAQSDSGVLFSGRHSRKAITRYDDSLLIKFLARHAQHDTFWQCFQAREMYENEDNRFFVRNCQQLIGERSWKLPQVYQNWAIWELIDQLFQIHGESYNEPICLWHPGSYYPMYGIPYGTALKVIQVARNWSNLQEIEGIELLNETQWNLRFASAASPTHSLLIPQILSEIEEAASIYLLFFEEKARLYTPNQVAAIRYELLHQMVIANLLNREISPEILACLVAYPNLQRCVIQAEKLWRYLDGASVSQEKNSLCLDWMFFDPPLPQPDFHQLCLQHFQKAKLQYPYTIPFEADGKQYRLVTGSVHHNAIALLTVLEITMTINANALFSNVNEPTYLELVVWASLESCLPPVEDWEMSVDWRGREDELLTLGTDPSLPKAEFFLNCLASHLARLWQNGERTALKQGLLPLQSYFPKETYFLYCRSQMLLSGELRFHYGEWFDGGFLRLFRAEQGES</sequence>
<keyword evidence="2" id="KW-1185">Reference proteome</keyword>
<reference evidence="1 2" key="1">
    <citation type="submission" date="2017-06" db="EMBL/GenBank/DDBJ databases">
        <title>Genome sequencing of cyanobaciteial culture collection at National Institute for Environmental Studies (NIES).</title>
        <authorList>
            <person name="Hirose Y."/>
            <person name="Shimura Y."/>
            <person name="Fujisawa T."/>
            <person name="Nakamura Y."/>
            <person name="Kawachi M."/>
        </authorList>
    </citation>
    <scope>NUCLEOTIDE SEQUENCE [LARGE SCALE GENOMIC DNA]</scope>
    <source>
        <strain evidence="1 2">NIES-37</strain>
    </source>
</reference>
<proteinExistence type="predicted"/>
<dbReference type="EMBL" id="AP018248">
    <property type="protein sequence ID" value="BAZ02712.1"/>
    <property type="molecule type" value="Genomic_DNA"/>
</dbReference>
<dbReference type="KEGG" id="ttq:NIES37_67250"/>
<evidence type="ECO:0000313" key="1">
    <source>
        <dbReference type="EMBL" id="BAZ02712.1"/>
    </source>
</evidence>
<gene>
    <name evidence="1" type="ORF">NIES37_67250</name>
</gene>